<dbReference type="InterPro" id="IPR005158">
    <property type="entry name" value="BTAD"/>
</dbReference>
<dbReference type="GO" id="GO:0006355">
    <property type="term" value="P:regulation of DNA-templated transcription"/>
    <property type="evidence" value="ECO:0007669"/>
    <property type="project" value="InterPro"/>
</dbReference>
<evidence type="ECO:0000256" key="5">
    <source>
        <dbReference type="PROSITE-ProRule" id="PRU01091"/>
    </source>
</evidence>
<dbReference type="GO" id="GO:0000160">
    <property type="term" value="P:phosphorelay signal transduction system"/>
    <property type="evidence" value="ECO:0007669"/>
    <property type="project" value="InterPro"/>
</dbReference>
<dbReference type="SUPFAM" id="SSF48452">
    <property type="entry name" value="TPR-like"/>
    <property type="match status" value="1"/>
</dbReference>
<dbReference type="EMBL" id="AZAN01000001">
    <property type="protein sequence ID" value="ETA71071.1"/>
    <property type="molecule type" value="Genomic_DNA"/>
</dbReference>
<dbReference type="GO" id="GO:0003677">
    <property type="term" value="F:DNA binding"/>
    <property type="evidence" value="ECO:0007669"/>
    <property type="project" value="UniProtKB-UniRule"/>
</dbReference>
<dbReference type="CDD" id="cd15831">
    <property type="entry name" value="BTAD"/>
    <property type="match status" value="1"/>
</dbReference>
<dbReference type="InterPro" id="IPR001867">
    <property type="entry name" value="OmpR/PhoB-type_DNA-bd"/>
</dbReference>
<dbReference type="InterPro" id="IPR036388">
    <property type="entry name" value="WH-like_DNA-bd_sf"/>
</dbReference>
<dbReference type="PANTHER" id="PTHR35807:SF1">
    <property type="entry name" value="TRANSCRIPTIONAL REGULATOR REDD"/>
    <property type="match status" value="1"/>
</dbReference>
<keyword evidence="2" id="KW-0805">Transcription regulation</keyword>
<evidence type="ECO:0000313" key="8">
    <source>
        <dbReference type="Proteomes" id="UP000019485"/>
    </source>
</evidence>
<dbReference type="Proteomes" id="UP000019485">
    <property type="component" value="Unassembled WGS sequence"/>
</dbReference>
<dbReference type="SUPFAM" id="SSF46894">
    <property type="entry name" value="C-terminal effector domain of the bipartite response regulators"/>
    <property type="match status" value="1"/>
</dbReference>
<name>W9E4Z9_9ACTN</name>
<dbReference type="Pfam" id="PF03704">
    <property type="entry name" value="BTAD"/>
    <property type="match status" value="1"/>
</dbReference>
<accession>W9E4Z9</accession>
<evidence type="ECO:0000256" key="1">
    <source>
        <dbReference type="ARBA" id="ARBA00005820"/>
    </source>
</evidence>
<organism evidence="7 8">
    <name type="scientific">Actinospica robiniae DSM 44927</name>
    <dbReference type="NCBI Taxonomy" id="479430"/>
    <lineage>
        <taxon>Bacteria</taxon>
        <taxon>Bacillati</taxon>
        <taxon>Actinomycetota</taxon>
        <taxon>Actinomycetes</taxon>
        <taxon>Catenulisporales</taxon>
        <taxon>Actinospicaceae</taxon>
        <taxon>Actinospica</taxon>
    </lineage>
</organism>
<dbReference type="HOGENOM" id="CLU_004665_0_0_11"/>
<dbReference type="InterPro" id="IPR051677">
    <property type="entry name" value="AfsR-DnrI-RedD_regulator"/>
</dbReference>
<sequence>MSVYAPAPADEAVQISVLGPLEVFDRGGERLLLRGPQTRTVFALLLLGAGTLVPTERLIEGVWGECPPPSAVLKVQGHICTLRKLLRPVRAAELLVTRPPGYRLQTEYYRCDLDEFTAAVRHAAALSAADDIEQACEVLDRALGCWRGPAFADISSEHVQRHVVRIHGLRSIAVQDRAWFELRLGRALRAIEQLGPEVDAYPLDERAREILIRAYLRLGQRHAALACYESGRSRLRDELGVSPGPALQRLAAVIRHGAASGLDPEGATP</sequence>
<keyword evidence="8" id="KW-1185">Reference proteome</keyword>
<dbReference type="InterPro" id="IPR016032">
    <property type="entry name" value="Sig_transdc_resp-reg_C-effctor"/>
</dbReference>
<dbReference type="PROSITE" id="PS51755">
    <property type="entry name" value="OMPR_PHOB"/>
    <property type="match status" value="1"/>
</dbReference>
<feature type="domain" description="OmpR/PhoB-type" evidence="6">
    <location>
        <begin position="5"/>
        <end position="106"/>
    </location>
</feature>
<evidence type="ECO:0000256" key="4">
    <source>
        <dbReference type="ARBA" id="ARBA00023163"/>
    </source>
</evidence>
<comment type="caution">
    <text evidence="7">The sequence shown here is derived from an EMBL/GenBank/DDBJ whole genome shotgun (WGS) entry which is preliminary data.</text>
</comment>
<dbReference type="RefSeq" id="WP_084315844.1">
    <property type="nucleotide sequence ID" value="NZ_KI632511.1"/>
</dbReference>
<evidence type="ECO:0000256" key="2">
    <source>
        <dbReference type="ARBA" id="ARBA00023015"/>
    </source>
</evidence>
<dbReference type="OrthoDB" id="3208838at2"/>
<dbReference type="PANTHER" id="PTHR35807">
    <property type="entry name" value="TRANSCRIPTIONAL REGULATOR REDD-RELATED"/>
    <property type="match status" value="1"/>
</dbReference>
<dbReference type="InterPro" id="IPR011990">
    <property type="entry name" value="TPR-like_helical_dom_sf"/>
</dbReference>
<protein>
    <submittedName>
        <fullName evidence="7">DNA-binding transcriptional activator of the SARP family</fullName>
    </submittedName>
</protein>
<dbReference type="AlphaFoldDB" id="W9E4Z9"/>
<comment type="similarity">
    <text evidence="1">Belongs to the AfsR/DnrI/RedD regulatory family.</text>
</comment>
<evidence type="ECO:0000256" key="3">
    <source>
        <dbReference type="ARBA" id="ARBA00023125"/>
    </source>
</evidence>
<proteinExistence type="inferred from homology"/>
<dbReference type="SMART" id="SM00862">
    <property type="entry name" value="Trans_reg_C"/>
    <property type="match status" value="1"/>
</dbReference>
<gene>
    <name evidence="7" type="ORF">ActroDRAFT_0093</name>
</gene>
<evidence type="ECO:0000259" key="6">
    <source>
        <dbReference type="PROSITE" id="PS51755"/>
    </source>
</evidence>
<keyword evidence="4" id="KW-0804">Transcription</keyword>
<dbReference type="Gene3D" id="1.10.10.10">
    <property type="entry name" value="Winged helix-like DNA-binding domain superfamily/Winged helix DNA-binding domain"/>
    <property type="match status" value="1"/>
</dbReference>
<dbReference type="SMART" id="SM01043">
    <property type="entry name" value="BTAD"/>
    <property type="match status" value="1"/>
</dbReference>
<dbReference type="Gene3D" id="1.25.40.10">
    <property type="entry name" value="Tetratricopeptide repeat domain"/>
    <property type="match status" value="1"/>
</dbReference>
<evidence type="ECO:0000313" key="7">
    <source>
        <dbReference type="EMBL" id="ETA71071.1"/>
    </source>
</evidence>
<reference evidence="7 8" key="1">
    <citation type="submission" date="2013-08" db="EMBL/GenBank/DDBJ databases">
        <authorList>
            <consortium name="DOE Joint Genome Institute"/>
            <person name="Eisen J."/>
            <person name="Huntemann M."/>
            <person name="Han J."/>
            <person name="Chen A."/>
            <person name="Kyrpides N."/>
            <person name="Mavromatis K."/>
            <person name="Markowitz V."/>
            <person name="Palaniappan K."/>
            <person name="Ivanova N."/>
            <person name="Schaumberg A."/>
            <person name="Pati A."/>
            <person name="Liolios K."/>
            <person name="Nordberg H.P."/>
            <person name="Cantor M.N."/>
            <person name="Hua S.X."/>
            <person name="Woyke T."/>
        </authorList>
    </citation>
    <scope>NUCLEOTIDE SEQUENCE [LARGE SCALE GENOMIC DNA]</scope>
    <source>
        <strain evidence="7 8">DSM 44927</strain>
    </source>
</reference>
<feature type="DNA-binding region" description="OmpR/PhoB-type" evidence="5">
    <location>
        <begin position="5"/>
        <end position="106"/>
    </location>
</feature>
<keyword evidence="3 5" id="KW-0238">DNA-binding</keyword>